<accession>A0A538SWS4</accession>
<feature type="chain" id="PRO_5021896024" description="Outer membrane protein beta-barrel domain-containing protein" evidence="2">
    <location>
        <begin position="26"/>
        <end position="204"/>
    </location>
</feature>
<feature type="domain" description="Outer membrane protein beta-barrel" evidence="3">
    <location>
        <begin position="12"/>
        <end position="169"/>
    </location>
</feature>
<dbReference type="InterPro" id="IPR011250">
    <property type="entry name" value="OMP/PagP_B-barrel"/>
</dbReference>
<evidence type="ECO:0000256" key="1">
    <source>
        <dbReference type="ARBA" id="ARBA00022729"/>
    </source>
</evidence>
<sequence>MKRTRFAFALILTLCVLGCPGPVAAQDAGTIEINLGYAKTWTDWAGREPLGGGPAVGIAYWRAASPDLSWGLEGAFQDLGDLDYSFVDPYTLTPGREKLEANVLRVNPAFRVRIGRPNGPNFLAQVGAGLYHVAWKAHLELGFITDFDDSDNEFGFNAGAGVSLPLGETKRLNVLGIYHVVGGDNAFAEDYNHAEGRVALGIGL</sequence>
<comment type="caution">
    <text evidence="4">The sequence shown here is derived from an EMBL/GenBank/DDBJ whole genome shotgun (WGS) entry which is preliminary data.</text>
</comment>
<proteinExistence type="predicted"/>
<evidence type="ECO:0000313" key="4">
    <source>
        <dbReference type="EMBL" id="TMQ55849.1"/>
    </source>
</evidence>
<dbReference type="AlphaFoldDB" id="A0A538SWS4"/>
<organism evidence="4 5">
    <name type="scientific">Eiseniibacteriota bacterium</name>
    <dbReference type="NCBI Taxonomy" id="2212470"/>
    <lineage>
        <taxon>Bacteria</taxon>
        <taxon>Candidatus Eiseniibacteriota</taxon>
    </lineage>
</organism>
<name>A0A538SWS4_UNCEI</name>
<protein>
    <recommendedName>
        <fullName evidence="3">Outer membrane protein beta-barrel domain-containing protein</fullName>
    </recommendedName>
</protein>
<evidence type="ECO:0000256" key="2">
    <source>
        <dbReference type="SAM" id="SignalP"/>
    </source>
</evidence>
<dbReference type="Pfam" id="PF13505">
    <property type="entry name" value="OMP_b-brl"/>
    <property type="match status" value="1"/>
</dbReference>
<dbReference type="EMBL" id="VBOU01000012">
    <property type="protein sequence ID" value="TMQ55849.1"/>
    <property type="molecule type" value="Genomic_DNA"/>
</dbReference>
<gene>
    <name evidence="4" type="ORF">E6K74_01935</name>
</gene>
<evidence type="ECO:0000313" key="5">
    <source>
        <dbReference type="Proteomes" id="UP000319829"/>
    </source>
</evidence>
<dbReference type="InterPro" id="IPR027385">
    <property type="entry name" value="Beta-barrel_OMP"/>
</dbReference>
<dbReference type="SUPFAM" id="SSF56925">
    <property type="entry name" value="OMPA-like"/>
    <property type="match status" value="1"/>
</dbReference>
<feature type="signal peptide" evidence="2">
    <location>
        <begin position="1"/>
        <end position="25"/>
    </location>
</feature>
<dbReference type="Proteomes" id="UP000319829">
    <property type="component" value="Unassembled WGS sequence"/>
</dbReference>
<keyword evidence="1 2" id="KW-0732">Signal</keyword>
<dbReference type="Gene3D" id="2.40.160.20">
    <property type="match status" value="1"/>
</dbReference>
<reference evidence="4 5" key="1">
    <citation type="journal article" date="2019" name="Nat. Microbiol.">
        <title>Mediterranean grassland soil C-N compound turnover is dependent on rainfall and depth, and is mediated by genomically divergent microorganisms.</title>
        <authorList>
            <person name="Diamond S."/>
            <person name="Andeer P.F."/>
            <person name="Li Z."/>
            <person name="Crits-Christoph A."/>
            <person name="Burstein D."/>
            <person name="Anantharaman K."/>
            <person name="Lane K.R."/>
            <person name="Thomas B.C."/>
            <person name="Pan C."/>
            <person name="Northen T.R."/>
            <person name="Banfield J.F."/>
        </authorList>
    </citation>
    <scope>NUCLEOTIDE SEQUENCE [LARGE SCALE GENOMIC DNA]</scope>
    <source>
        <strain evidence="4">WS_4</strain>
    </source>
</reference>
<evidence type="ECO:0000259" key="3">
    <source>
        <dbReference type="Pfam" id="PF13505"/>
    </source>
</evidence>